<dbReference type="PANTHER" id="PTHR11070:SF59">
    <property type="entry name" value="DNA 3'-5' HELICASE"/>
    <property type="match status" value="1"/>
</dbReference>
<evidence type="ECO:0000256" key="15">
    <source>
        <dbReference type="PROSITE-ProRule" id="PRU00560"/>
    </source>
</evidence>
<gene>
    <name evidence="19" type="ORF">GCM10011594_42440</name>
</gene>
<evidence type="ECO:0000313" key="19">
    <source>
        <dbReference type="EMBL" id="GGM17831.1"/>
    </source>
</evidence>
<reference evidence="19" key="1">
    <citation type="journal article" date="2014" name="Int. J. Syst. Evol. Microbiol.">
        <title>Complete genome sequence of Corynebacterium casei LMG S-19264T (=DSM 44701T), isolated from a smear-ripened cheese.</title>
        <authorList>
            <consortium name="US DOE Joint Genome Institute (JGI-PGF)"/>
            <person name="Walter F."/>
            <person name="Albersmeier A."/>
            <person name="Kalinowski J."/>
            <person name="Ruckert C."/>
        </authorList>
    </citation>
    <scope>NUCLEOTIDE SEQUENCE</scope>
    <source>
        <strain evidence="19">CGMCC 4.7308</strain>
    </source>
</reference>
<evidence type="ECO:0000259" key="17">
    <source>
        <dbReference type="PROSITE" id="PS51198"/>
    </source>
</evidence>
<evidence type="ECO:0000256" key="9">
    <source>
        <dbReference type="ARBA" id="ARBA00023125"/>
    </source>
</evidence>
<evidence type="ECO:0000256" key="8">
    <source>
        <dbReference type="ARBA" id="ARBA00022840"/>
    </source>
</evidence>
<dbReference type="Pfam" id="PF13361">
    <property type="entry name" value="UvrD_C"/>
    <property type="match status" value="1"/>
</dbReference>
<evidence type="ECO:0000256" key="14">
    <source>
        <dbReference type="ARBA" id="ARBA00048988"/>
    </source>
</evidence>
<dbReference type="AlphaFoldDB" id="A0A917TD04"/>
<evidence type="ECO:0000256" key="2">
    <source>
        <dbReference type="ARBA" id="ARBA00022722"/>
    </source>
</evidence>
<evidence type="ECO:0000256" key="1">
    <source>
        <dbReference type="ARBA" id="ARBA00009922"/>
    </source>
</evidence>
<evidence type="ECO:0000256" key="4">
    <source>
        <dbReference type="ARBA" id="ARBA00022763"/>
    </source>
</evidence>
<name>A0A917TD04_9ACTN</name>
<keyword evidence="11" id="KW-0413">Isomerase</keyword>
<dbReference type="Gene3D" id="3.90.320.10">
    <property type="match status" value="1"/>
</dbReference>
<dbReference type="PROSITE" id="PS51217">
    <property type="entry name" value="UVRD_HELICASE_CTER"/>
    <property type="match status" value="1"/>
</dbReference>
<keyword evidence="5 15" id="KW-0378">Hydrolase</keyword>
<evidence type="ECO:0000313" key="20">
    <source>
        <dbReference type="Proteomes" id="UP000655208"/>
    </source>
</evidence>
<keyword evidence="7" id="KW-0269">Exonuclease</keyword>
<keyword evidence="9" id="KW-0238">DNA-binding</keyword>
<keyword evidence="10" id="KW-0234">DNA repair</keyword>
<dbReference type="InterPro" id="IPR014016">
    <property type="entry name" value="UvrD-like_ATP-bd"/>
</dbReference>
<comment type="catalytic activity">
    <reaction evidence="12">
        <text>Couples ATP hydrolysis with the unwinding of duplex DNA by translocating in the 3'-5' direction.</text>
        <dbReference type="EC" id="5.6.2.4"/>
    </reaction>
</comment>
<evidence type="ECO:0000256" key="3">
    <source>
        <dbReference type="ARBA" id="ARBA00022741"/>
    </source>
</evidence>
<feature type="domain" description="UvrD-like helicase C-terminal" evidence="18">
    <location>
        <begin position="323"/>
        <end position="629"/>
    </location>
</feature>
<dbReference type="GO" id="GO:0005524">
    <property type="term" value="F:ATP binding"/>
    <property type="evidence" value="ECO:0007669"/>
    <property type="project" value="UniProtKB-UniRule"/>
</dbReference>
<dbReference type="Pfam" id="PF00580">
    <property type="entry name" value="UvrD-helicase"/>
    <property type="match status" value="1"/>
</dbReference>
<organism evidence="19 20">
    <name type="scientific">Nakamurella endophytica</name>
    <dbReference type="NCBI Taxonomy" id="1748367"/>
    <lineage>
        <taxon>Bacteria</taxon>
        <taxon>Bacillati</taxon>
        <taxon>Actinomycetota</taxon>
        <taxon>Actinomycetes</taxon>
        <taxon>Nakamurellales</taxon>
        <taxon>Nakamurellaceae</taxon>
        <taxon>Nakamurella</taxon>
    </lineage>
</organism>
<dbReference type="GO" id="GO:0043138">
    <property type="term" value="F:3'-5' DNA helicase activity"/>
    <property type="evidence" value="ECO:0007669"/>
    <property type="project" value="UniProtKB-EC"/>
</dbReference>
<evidence type="ECO:0000256" key="13">
    <source>
        <dbReference type="ARBA" id="ARBA00034808"/>
    </source>
</evidence>
<feature type="region of interest" description="Disordered" evidence="16">
    <location>
        <begin position="716"/>
        <end position="738"/>
    </location>
</feature>
<dbReference type="GO" id="GO:0005829">
    <property type="term" value="C:cytosol"/>
    <property type="evidence" value="ECO:0007669"/>
    <property type="project" value="TreeGrafter"/>
</dbReference>
<dbReference type="CDD" id="cd17932">
    <property type="entry name" value="DEXQc_UvrD"/>
    <property type="match status" value="1"/>
</dbReference>
<dbReference type="Proteomes" id="UP000655208">
    <property type="component" value="Unassembled WGS sequence"/>
</dbReference>
<accession>A0A917TD04</accession>
<dbReference type="Gene3D" id="3.40.50.300">
    <property type="entry name" value="P-loop containing nucleotide triphosphate hydrolases"/>
    <property type="match status" value="2"/>
</dbReference>
<protein>
    <recommendedName>
        <fullName evidence="13">DNA 3'-5' helicase</fullName>
        <ecNumber evidence="13">5.6.2.4</ecNumber>
    </recommendedName>
</protein>
<keyword evidence="8 15" id="KW-0067">ATP-binding</keyword>
<dbReference type="InterPro" id="IPR000212">
    <property type="entry name" value="DNA_helicase_UvrD/REP"/>
</dbReference>
<evidence type="ECO:0000256" key="11">
    <source>
        <dbReference type="ARBA" id="ARBA00023235"/>
    </source>
</evidence>
<evidence type="ECO:0000256" key="6">
    <source>
        <dbReference type="ARBA" id="ARBA00022806"/>
    </source>
</evidence>
<evidence type="ECO:0000256" key="5">
    <source>
        <dbReference type="ARBA" id="ARBA00022801"/>
    </source>
</evidence>
<dbReference type="PANTHER" id="PTHR11070">
    <property type="entry name" value="UVRD / RECB / PCRA DNA HELICASE FAMILY MEMBER"/>
    <property type="match status" value="1"/>
</dbReference>
<dbReference type="GO" id="GO:0003677">
    <property type="term" value="F:DNA binding"/>
    <property type="evidence" value="ECO:0007669"/>
    <property type="project" value="UniProtKB-KW"/>
</dbReference>
<dbReference type="GO" id="GO:0033202">
    <property type="term" value="C:DNA helicase complex"/>
    <property type="evidence" value="ECO:0007669"/>
    <property type="project" value="TreeGrafter"/>
</dbReference>
<evidence type="ECO:0000256" key="16">
    <source>
        <dbReference type="SAM" id="MobiDB-lite"/>
    </source>
</evidence>
<dbReference type="InterPro" id="IPR014017">
    <property type="entry name" value="DNA_helicase_UvrD-like_C"/>
</dbReference>
<dbReference type="SUPFAM" id="SSF52540">
    <property type="entry name" value="P-loop containing nucleoside triphosphate hydrolases"/>
    <property type="match status" value="1"/>
</dbReference>
<evidence type="ECO:0000256" key="10">
    <source>
        <dbReference type="ARBA" id="ARBA00023204"/>
    </source>
</evidence>
<proteinExistence type="inferred from homology"/>
<sequence>MQIAATERAPGPGVRYRLLLPSSPGPVHPTDEQRRVVDHDAGRLKVLAGPGTGKTTTIVESVAARIERGTAPEEILVLTFSRRAAAELAQRIARRVGVTTREPLVRTLHSYAYHLLRDQATVEGQPVPRLLGAGETDRMVRELLAGHCASGGGPWPVELHAAITSQAFAAELRDLMLRAAERGIGPTRMIELGRRHNRPEWVAAGRFTREYQQVGDLRQISAGLGVALDQAELTVAALAELSRDEVLRREQSRIRRVFVDEYQDVDPAQARLVEMIGSGARELVVVGDPDQAVYAFRGADPGALRDFRADDTVALTEARRLPAELVTATRRVAERLPGPAVHRVLRSAGTVDTTHAATAGRGPLAVVVLPGVAQQAAFVADELRRAHLIDGVAWRKMAVLVRSPAAEIAALSRAFGVAGVPLVVGRPDQVLETDPVVSALLTVIRCGLDLTRLTGDAAAALLSSPLGGLDALALRRLRRALRAGSPGTGSAGDLLAGILVGGRPSVDLPPDLRPAVVRLSAMVGTVQDRRSDATAEDLLWRLWRRAGLEAGLVAASERGGRAGQQADRTLDAVLALFSLAAEVAERLPLAGVESFLATAEQQLIADGRESTRDRQVDAVTVLSAHASKGLEWQVVVVAGVQEGRWPDLGRRDSLLHTAELLDRAAGQPVGTGFGRPLVDERRLFYVAATRAGRRLVCTAVSDADHEPSRFLEELLGTAPPDASAGPGGTGSDPGDGRRSRHLELTALVADLRRTVTDPSAEGDLRRRAAEHLAELALAGVRGADPADWYGLAEVSSTADVVPTGAVVQLSPSAVETLLTCPLRAVLERRGGSAPMGDAQVEGIAAHALAHGLALGLSDEQIEEYVDGYAREQTELAPWQRRRIAEVLTAMSRAARSWYGSTHPPRTLLGSEVDLDVRLPADPDDPDSTGRPVRLKGRVDWLSADPDGALVVTDFKTAATPATRAKVRDHPQLATYQVAVAAGAFEAPADGSGGPDGPVPVGRSAEAAAATTGGAELVYLRGGVPKTLAQPPLDAQERALWTGRLREAAEQLASANLLARENDRCDRCPVRGSCPVQADGEQVTR</sequence>
<dbReference type="InterPro" id="IPR011604">
    <property type="entry name" value="PDDEXK-like_dom_sf"/>
</dbReference>
<comment type="catalytic activity">
    <reaction evidence="14">
        <text>ATP + H2O = ADP + phosphate + H(+)</text>
        <dbReference type="Rhea" id="RHEA:13065"/>
        <dbReference type="ChEBI" id="CHEBI:15377"/>
        <dbReference type="ChEBI" id="CHEBI:15378"/>
        <dbReference type="ChEBI" id="CHEBI:30616"/>
        <dbReference type="ChEBI" id="CHEBI:43474"/>
        <dbReference type="ChEBI" id="CHEBI:456216"/>
        <dbReference type="EC" id="5.6.2.4"/>
    </reaction>
</comment>
<dbReference type="PROSITE" id="PS51198">
    <property type="entry name" value="UVRD_HELICASE_ATP_BIND"/>
    <property type="match status" value="1"/>
</dbReference>
<dbReference type="InterPro" id="IPR027417">
    <property type="entry name" value="P-loop_NTPase"/>
</dbReference>
<dbReference type="InterPro" id="IPR013986">
    <property type="entry name" value="DExx_box_DNA_helicase_dom_sf"/>
</dbReference>
<evidence type="ECO:0000259" key="18">
    <source>
        <dbReference type="PROSITE" id="PS51217"/>
    </source>
</evidence>
<dbReference type="EMBL" id="BMNA01000019">
    <property type="protein sequence ID" value="GGM17831.1"/>
    <property type="molecule type" value="Genomic_DNA"/>
</dbReference>
<comment type="similarity">
    <text evidence="1">Belongs to the helicase family. UvrD subfamily.</text>
</comment>
<dbReference type="EC" id="5.6.2.4" evidence="13"/>
<dbReference type="Gene3D" id="1.10.10.160">
    <property type="match status" value="1"/>
</dbReference>
<feature type="domain" description="UvrD-like helicase ATP-binding" evidence="17">
    <location>
        <begin position="27"/>
        <end position="332"/>
    </location>
</feature>
<reference evidence="19" key="2">
    <citation type="submission" date="2020-09" db="EMBL/GenBank/DDBJ databases">
        <authorList>
            <person name="Sun Q."/>
            <person name="Zhou Y."/>
        </authorList>
    </citation>
    <scope>NUCLEOTIDE SEQUENCE</scope>
    <source>
        <strain evidence="19">CGMCC 4.7308</strain>
    </source>
</reference>
<dbReference type="GO" id="GO:0000725">
    <property type="term" value="P:recombinational repair"/>
    <property type="evidence" value="ECO:0007669"/>
    <property type="project" value="TreeGrafter"/>
</dbReference>
<dbReference type="Pfam" id="PF12705">
    <property type="entry name" value="PDDEXK_1"/>
    <property type="match status" value="1"/>
</dbReference>
<dbReference type="Gene3D" id="1.10.486.10">
    <property type="entry name" value="PCRA, domain 4"/>
    <property type="match status" value="1"/>
</dbReference>
<comment type="caution">
    <text evidence="19">The sequence shown here is derived from an EMBL/GenBank/DDBJ whole genome shotgun (WGS) entry which is preliminary data.</text>
</comment>
<evidence type="ECO:0000256" key="12">
    <source>
        <dbReference type="ARBA" id="ARBA00034617"/>
    </source>
</evidence>
<keyword evidence="3 15" id="KW-0547">Nucleotide-binding</keyword>
<keyword evidence="2" id="KW-0540">Nuclease</keyword>
<keyword evidence="6 15" id="KW-0347">Helicase</keyword>
<evidence type="ECO:0000256" key="7">
    <source>
        <dbReference type="ARBA" id="ARBA00022839"/>
    </source>
</evidence>
<keyword evidence="20" id="KW-1185">Reference proteome</keyword>
<dbReference type="GO" id="GO:0004527">
    <property type="term" value="F:exonuclease activity"/>
    <property type="evidence" value="ECO:0007669"/>
    <property type="project" value="UniProtKB-KW"/>
</dbReference>
<dbReference type="InterPro" id="IPR038726">
    <property type="entry name" value="PDDEXK_AddAB-type"/>
</dbReference>
<feature type="binding site" evidence="15">
    <location>
        <begin position="48"/>
        <end position="55"/>
    </location>
    <ligand>
        <name>ATP</name>
        <dbReference type="ChEBI" id="CHEBI:30616"/>
    </ligand>
</feature>
<keyword evidence="4" id="KW-0227">DNA damage</keyword>